<dbReference type="RefSeq" id="WP_052570355.1">
    <property type="nucleotide sequence ID" value="NZ_CP009498.1"/>
</dbReference>
<proteinExistence type="predicted"/>
<dbReference type="Proteomes" id="UP000035337">
    <property type="component" value="Chromosome"/>
</dbReference>
<keyword evidence="3" id="KW-1185">Reference proteome</keyword>
<feature type="transmembrane region" description="Helical" evidence="1">
    <location>
        <begin position="32"/>
        <end position="55"/>
    </location>
</feature>
<evidence type="ECO:0000313" key="3">
    <source>
        <dbReference type="Proteomes" id="UP000035337"/>
    </source>
</evidence>
<gene>
    <name evidence="2" type="ORF">Epro_0532</name>
</gene>
<keyword evidence="1" id="KW-0472">Membrane</keyword>
<dbReference type="KEGG" id="epo:Epro_0532"/>
<organism evidence="2 3">
    <name type="scientific">Endomicrobium proavitum</name>
    <dbReference type="NCBI Taxonomy" id="1408281"/>
    <lineage>
        <taxon>Bacteria</taxon>
        <taxon>Pseudomonadati</taxon>
        <taxon>Elusimicrobiota</taxon>
        <taxon>Endomicrobiia</taxon>
        <taxon>Endomicrobiales</taxon>
        <taxon>Endomicrobiaceae</taxon>
        <taxon>Endomicrobium</taxon>
    </lineage>
</organism>
<dbReference type="AlphaFoldDB" id="A0A0G3WGW2"/>
<dbReference type="EMBL" id="CP009498">
    <property type="protein sequence ID" value="AKL97911.1"/>
    <property type="molecule type" value="Genomic_DNA"/>
</dbReference>
<evidence type="ECO:0000313" key="2">
    <source>
        <dbReference type="EMBL" id="AKL97911.1"/>
    </source>
</evidence>
<name>A0A0G3WGW2_9BACT</name>
<sequence length="64" mass="6847">MRISLFKKLSAFVFAADILAGVIVGIKLYPLAGIVTVSVLLIINVVFYAIILKILKAGENATGR</sequence>
<reference evidence="2 3" key="1">
    <citation type="submission" date="2014-09" db="EMBL/GenBank/DDBJ databases">
        <title>Complete genome sequence of Endomicrobium proavitum.</title>
        <authorList>
            <person name="Zheng H."/>
        </authorList>
    </citation>
    <scope>NUCLEOTIDE SEQUENCE [LARGE SCALE GENOMIC DNA]</scope>
    <source>
        <strain evidence="2 3">Rsa215</strain>
    </source>
</reference>
<accession>A0A0G3WGW2</accession>
<evidence type="ECO:0000256" key="1">
    <source>
        <dbReference type="SAM" id="Phobius"/>
    </source>
</evidence>
<dbReference type="STRING" id="1408281.Epro_0532"/>
<keyword evidence="1" id="KW-0812">Transmembrane</keyword>
<protein>
    <submittedName>
        <fullName evidence="2">Uncharacterized protein</fullName>
    </submittedName>
</protein>
<feature type="transmembrane region" description="Helical" evidence="1">
    <location>
        <begin position="9"/>
        <end position="26"/>
    </location>
</feature>
<keyword evidence="1" id="KW-1133">Transmembrane helix</keyword>